<proteinExistence type="predicted"/>
<sequence>MSADKPQGIRDMEPPKRVKDLRKLLGVFGYNERFAPRYFECTACLIDLLKKERNFEIQYVPGAQNAGVDWVFRYNFPDSVGLEGRQGLSSPHIGSARKHVQTLQTASDPRRMPLGLGNG</sequence>
<dbReference type="AlphaFoldDB" id="A0AAJ0B317"/>
<gene>
    <name evidence="3" type="ORF">QBC47DRAFT_366171</name>
</gene>
<reference evidence="3" key="1">
    <citation type="submission" date="2023-06" db="EMBL/GenBank/DDBJ databases">
        <title>Genome-scale phylogeny and comparative genomics of the fungal order Sordariales.</title>
        <authorList>
            <consortium name="Lawrence Berkeley National Laboratory"/>
            <person name="Hensen N."/>
            <person name="Bonometti L."/>
            <person name="Westerberg I."/>
            <person name="Brannstrom I.O."/>
            <person name="Guillou S."/>
            <person name="Cros-Aarteil S."/>
            <person name="Calhoun S."/>
            <person name="Haridas S."/>
            <person name="Kuo A."/>
            <person name="Mondo S."/>
            <person name="Pangilinan J."/>
            <person name="Riley R."/>
            <person name="Labutti K."/>
            <person name="Andreopoulos B."/>
            <person name="Lipzen A."/>
            <person name="Chen C."/>
            <person name="Yanf M."/>
            <person name="Daum C."/>
            <person name="Ng V."/>
            <person name="Clum A."/>
            <person name="Steindorff A."/>
            <person name="Ohm R."/>
            <person name="Martin F."/>
            <person name="Silar P."/>
            <person name="Natvig D."/>
            <person name="Lalanne C."/>
            <person name="Gautier V."/>
            <person name="Ament-Velasquez S.L."/>
            <person name="Kruys A."/>
            <person name="Hutchinson M.I."/>
            <person name="Powell A.J."/>
            <person name="Barry K."/>
            <person name="Miller A.N."/>
            <person name="Grigoriev I.V."/>
            <person name="Debuchy R."/>
            <person name="Gladieux P."/>
            <person name="Thoren M.H."/>
            <person name="Johannesson H."/>
        </authorList>
    </citation>
    <scope>NUCLEOTIDE SEQUENCE</scope>
    <source>
        <strain evidence="3">PSN4</strain>
    </source>
</reference>
<evidence type="ECO:0000313" key="4">
    <source>
        <dbReference type="Proteomes" id="UP001239445"/>
    </source>
</evidence>
<evidence type="ECO:0000256" key="2">
    <source>
        <dbReference type="ARBA" id="ARBA00023128"/>
    </source>
</evidence>
<protein>
    <submittedName>
        <fullName evidence="3">Uncharacterized protein</fullName>
    </submittedName>
</protein>
<dbReference type="EMBL" id="MU839858">
    <property type="protein sequence ID" value="KAK1749463.1"/>
    <property type="molecule type" value="Genomic_DNA"/>
</dbReference>
<comment type="caution">
    <text evidence="3">The sequence shown here is derived from an EMBL/GenBank/DDBJ whole genome shotgun (WGS) entry which is preliminary data.</text>
</comment>
<dbReference type="Proteomes" id="UP001239445">
    <property type="component" value="Unassembled WGS sequence"/>
</dbReference>
<organism evidence="3 4">
    <name type="scientific">Echria macrotheca</name>
    <dbReference type="NCBI Taxonomy" id="438768"/>
    <lineage>
        <taxon>Eukaryota</taxon>
        <taxon>Fungi</taxon>
        <taxon>Dikarya</taxon>
        <taxon>Ascomycota</taxon>
        <taxon>Pezizomycotina</taxon>
        <taxon>Sordariomycetes</taxon>
        <taxon>Sordariomycetidae</taxon>
        <taxon>Sordariales</taxon>
        <taxon>Schizotheciaceae</taxon>
        <taxon>Echria</taxon>
    </lineage>
</organism>
<dbReference type="SUPFAM" id="SSF56672">
    <property type="entry name" value="DNA/RNA polymerases"/>
    <property type="match status" value="1"/>
</dbReference>
<dbReference type="InterPro" id="IPR043128">
    <property type="entry name" value="Rev_trsase/Diguanyl_cyclase"/>
</dbReference>
<keyword evidence="2" id="KW-0496">Mitochondrion</keyword>
<keyword evidence="4" id="KW-1185">Reference proteome</keyword>
<dbReference type="GO" id="GO:0005739">
    <property type="term" value="C:mitochondrion"/>
    <property type="evidence" value="ECO:0007669"/>
    <property type="project" value="UniProtKB-SubCell"/>
</dbReference>
<evidence type="ECO:0000313" key="3">
    <source>
        <dbReference type="EMBL" id="KAK1749463.1"/>
    </source>
</evidence>
<evidence type="ECO:0000256" key="1">
    <source>
        <dbReference type="ARBA" id="ARBA00004173"/>
    </source>
</evidence>
<comment type="subcellular location">
    <subcellularLocation>
        <location evidence="1">Mitochondrion</location>
    </subcellularLocation>
</comment>
<accession>A0AAJ0B317</accession>
<dbReference type="Gene3D" id="3.30.70.270">
    <property type="match status" value="1"/>
</dbReference>
<dbReference type="InterPro" id="IPR043502">
    <property type="entry name" value="DNA/RNA_pol_sf"/>
</dbReference>
<name>A0AAJ0B317_9PEZI</name>